<protein>
    <submittedName>
        <fullName evidence="1">Uncharacterized protein</fullName>
    </submittedName>
</protein>
<name>A0ABQ3WGH5_9ACTN</name>
<sequence length="49" mass="4975">MLAVAAIGFLAGLGVGLMLHKARLWCGICGVTLECPAHGRGASACPPKR</sequence>
<evidence type="ECO:0000313" key="1">
    <source>
        <dbReference type="EMBL" id="GID44658.1"/>
    </source>
</evidence>
<gene>
    <name evidence="1" type="ORF">Aca07nite_19330</name>
</gene>
<reference evidence="1" key="1">
    <citation type="submission" date="2021-01" db="EMBL/GenBank/DDBJ databases">
        <title>Whole genome shotgun sequence of Actinoplanes capillaceus NBRC 16408.</title>
        <authorList>
            <person name="Komaki H."/>
            <person name="Tamura T."/>
        </authorList>
    </citation>
    <scope>NUCLEOTIDE SEQUENCE [LARGE SCALE GENOMIC DNA]</scope>
    <source>
        <strain evidence="1">NBRC 16408</strain>
    </source>
</reference>
<organism evidence="1">
    <name type="scientific">Actinoplanes campanulatus</name>
    <dbReference type="NCBI Taxonomy" id="113559"/>
    <lineage>
        <taxon>Bacteria</taxon>
        <taxon>Bacillati</taxon>
        <taxon>Actinomycetota</taxon>
        <taxon>Actinomycetes</taxon>
        <taxon>Micromonosporales</taxon>
        <taxon>Micromonosporaceae</taxon>
        <taxon>Actinoplanes</taxon>
    </lineage>
</organism>
<comment type="caution">
    <text evidence="1">The sequence shown here is derived from an EMBL/GenBank/DDBJ whole genome shotgun (WGS) entry which is preliminary data.</text>
</comment>
<proteinExistence type="predicted"/>
<dbReference type="EMBL" id="BOMF01000035">
    <property type="protein sequence ID" value="GID44658.1"/>
    <property type="molecule type" value="Genomic_DNA"/>
</dbReference>
<accession>A0ABQ3WGH5</accession>